<gene>
    <name evidence="1" type="ORF">EZS28_050116</name>
</gene>
<dbReference type="AlphaFoldDB" id="A0A5J4T7D7"/>
<reference evidence="1 2" key="1">
    <citation type="submission" date="2019-03" db="EMBL/GenBank/DDBJ databases">
        <title>Single cell metagenomics reveals metabolic interactions within the superorganism composed of flagellate Streblomastix strix and complex community of Bacteroidetes bacteria on its surface.</title>
        <authorList>
            <person name="Treitli S.C."/>
            <person name="Kolisko M."/>
            <person name="Husnik F."/>
            <person name="Keeling P."/>
            <person name="Hampl V."/>
        </authorList>
    </citation>
    <scope>NUCLEOTIDE SEQUENCE [LARGE SCALE GENOMIC DNA]</scope>
    <source>
        <strain evidence="1">ST1C</strain>
    </source>
</reference>
<name>A0A5J4T7D7_9EUKA</name>
<evidence type="ECO:0000313" key="1">
    <source>
        <dbReference type="EMBL" id="KAA6354356.1"/>
    </source>
</evidence>
<dbReference type="Proteomes" id="UP000324800">
    <property type="component" value="Unassembled WGS sequence"/>
</dbReference>
<proteinExistence type="predicted"/>
<comment type="caution">
    <text evidence="1">The sequence shown here is derived from an EMBL/GenBank/DDBJ whole genome shotgun (WGS) entry which is preliminary data.</text>
</comment>
<feature type="non-terminal residue" evidence="1">
    <location>
        <position position="41"/>
    </location>
</feature>
<accession>A0A5J4T7D7</accession>
<organism evidence="1 2">
    <name type="scientific">Streblomastix strix</name>
    <dbReference type="NCBI Taxonomy" id="222440"/>
    <lineage>
        <taxon>Eukaryota</taxon>
        <taxon>Metamonada</taxon>
        <taxon>Preaxostyla</taxon>
        <taxon>Oxymonadida</taxon>
        <taxon>Streblomastigidae</taxon>
        <taxon>Streblomastix</taxon>
    </lineage>
</organism>
<protein>
    <submittedName>
        <fullName evidence="1">Uncharacterized protein</fullName>
    </submittedName>
</protein>
<sequence>MVLGKSRCGQLYGTTYKKTGDIGDGQSSRYGIIQIFICFRG</sequence>
<dbReference type="EMBL" id="SNRW01036461">
    <property type="protein sequence ID" value="KAA6354356.1"/>
    <property type="molecule type" value="Genomic_DNA"/>
</dbReference>
<evidence type="ECO:0000313" key="2">
    <source>
        <dbReference type="Proteomes" id="UP000324800"/>
    </source>
</evidence>